<keyword evidence="8" id="KW-1185">Reference proteome</keyword>
<keyword evidence="1" id="KW-0004">4Fe-4S</keyword>
<dbReference type="GO" id="GO:0046872">
    <property type="term" value="F:metal ion binding"/>
    <property type="evidence" value="ECO:0007669"/>
    <property type="project" value="UniProtKB-KW"/>
</dbReference>
<dbReference type="GO" id="GO:0005886">
    <property type="term" value="C:plasma membrane"/>
    <property type="evidence" value="ECO:0007669"/>
    <property type="project" value="TreeGrafter"/>
</dbReference>
<dbReference type="PROSITE" id="PS51379">
    <property type="entry name" value="4FE4S_FER_2"/>
    <property type="match status" value="1"/>
</dbReference>
<evidence type="ECO:0000259" key="6">
    <source>
        <dbReference type="PROSITE" id="PS51379"/>
    </source>
</evidence>
<dbReference type="InterPro" id="IPR051460">
    <property type="entry name" value="HdrC_iron-sulfur_subunit"/>
</dbReference>
<evidence type="ECO:0000256" key="2">
    <source>
        <dbReference type="ARBA" id="ARBA00022723"/>
    </source>
</evidence>
<evidence type="ECO:0000256" key="5">
    <source>
        <dbReference type="ARBA" id="ARBA00023014"/>
    </source>
</evidence>
<evidence type="ECO:0000313" key="7">
    <source>
        <dbReference type="EMBL" id="EFM25367.1"/>
    </source>
</evidence>
<keyword evidence="4" id="KW-0408">Iron</keyword>
<evidence type="ECO:0000256" key="4">
    <source>
        <dbReference type="ARBA" id="ARBA00023004"/>
    </source>
</evidence>
<dbReference type="RefSeq" id="WP_008901830.1">
    <property type="nucleotide sequence ID" value="NZ_GL397071.1"/>
</dbReference>
<dbReference type="GO" id="GO:0016491">
    <property type="term" value="F:oxidoreductase activity"/>
    <property type="evidence" value="ECO:0007669"/>
    <property type="project" value="UniProtKB-KW"/>
</dbReference>
<dbReference type="HOGENOM" id="CLU_023081_3_1_9"/>
<organism evidence="7 8">
    <name type="scientific">Peptoniphilus duerdenii ATCC BAA-1640</name>
    <dbReference type="NCBI Taxonomy" id="862517"/>
    <lineage>
        <taxon>Bacteria</taxon>
        <taxon>Bacillati</taxon>
        <taxon>Bacillota</taxon>
        <taxon>Tissierellia</taxon>
        <taxon>Tissierellales</taxon>
        <taxon>Peptoniphilaceae</taxon>
        <taxon>Peptoniphilus</taxon>
    </lineage>
</organism>
<name>E0NLH7_9FIRM</name>
<accession>E0NLH7</accession>
<feature type="domain" description="4Fe-4S ferredoxin-type" evidence="6">
    <location>
        <begin position="36"/>
        <end position="57"/>
    </location>
</feature>
<keyword evidence="3" id="KW-0560">Oxidoreductase</keyword>
<dbReference type="EMBL" id="AEEH01000039">
    <property type="protein sequence ID" value="EFM25367.1"/>
    <property type="molecule type" value="Genomic_DNA"/>
</dbReference>
<reference evidence="7 8" key="1">
    <citation type="submission" date="2010-07" db="EMBL/GenBank/DDBJ databases">
        <authorList>
            <person name="Muzny D."/>
            <person name="Qin X."/>
            <person name="Deng J."/>
            <person name="Jiang H."/>
            <person name="Liu Y."/>
            <person name="Qu J."/>
            <person name="Song X.-Z."/>
            <person name="Zhang L."/>
            <person name="Thornton R."/>
            <person name="Coyle M."/>
            <person name="Francisco L."/>
            <person name="Jackson L."/>
            <person name="Javaid M."/>
            <person name="Korchina V."/>
            <person name="Kovar C."/>
            <person name="Mata R."/>
            <person name="Mathew T."/>
            <person name="Ngo R."/>
            <person name="Nguyen L."/>
            <person name="Nguyen N."/>
            <person name="Okwuonu G."/>
            <person name="Ongeri F."/>
            <person name="Pham C."/>
            <person name="Simmons D."/>
            <person name="Wilczek-Boney K."/>
            <person name="Hale W."/>
            <person name="Jakkamsetti A."/>
            <person name="Pham P."/>
            <person name="Ruth R."/>
            <person name="San Lucas F."/>
            <person name="Warren J."/>
            <person name="Zhang J."/>
            <person name="Zhao Z."/>
            <person name="Zhou C."/>
            <person name="Zhu D."/>
            <person name="Lee S."/>
            <person name="Bess C."/>
            <person name="Blankenburg K."/>
            <person name="Forbes L."/>
            <person name="Fu Q."/>
            <person name="Gubbala S."/>
            <person name="Hirani K."/>
            <person name="Jayaseelan J.C."/>
            <person name="Lara F."/>
            <person name="Munidasa M."/>
            <person name="Palculict T."/>
            <person name="Patil S."/>
            <person name="Pu L.-L."/>
            <person name="Saada N."/>
            <person name="Tang L."/>
            <person name="Weissenberger G."/>
            <person name="Zhu Y."/>
            <person name="Hemphill L."/>
            <person name="Shang Y."/>
            <person name="Youmans B."/>
            <person name="Ayvaz T."/>
            <person name="Ross M."/>
            <person name="Santibanez J."/>
            <person name="Aqrawi P."/>
            <person name="Gross S."/>
            <person name="Joshi V."/>
            <person name="Fowler G."/>
            <person name="Nazareth L."/>
            <person name="Reid J."/>
            <person name="Worley K."/>
            <person name="Petrosino J."/>
            <person name="Highlander S."/>
            <person name="Gibbs R."/>
        </authorList>
    </citation>
    <scope>NUCLEOTIDE SEQUENCE [LARGE SCALE GENOMIC DNA]</scope>
    <source>
        <strain evidence="7 8">ATCC BAA-1640</strain>
    </source>
</reference>
<dbReference type="PROSITE" id="PS00198">
    <property type="entry name" value="4FE4S_FER_1"/>
    <property type="match status" value="1"/>
</dbReference>
<dbReference type="Pfam" id="PF13187">
    <property type="entry name" value="Fer4_9"/>
    <property type="match status" value="1"/>
</dbReference>
<sequence length="315" mass="36471">MNVLEKTKENCIHCKRCTKACDFLSKYGMDLSDFANRPDLRYSCFLCGKCKDVCPVDLDGKEISLFMRRKNPKGLKFVKFMKNNYKLRNIGKKKSKDLIFLGCNYPGFLPKTSEKIIEIGYEHGADFSVDCCKRPTHDMGGEAPLEILEKNLKSQSVERIICLCPNCYHFLKGKIYAEVISVYEYLREIGVGKKIDETCNVFFPCSDRYSRKIFEDIKYFAKDYEEPFTSIGCCGLGGGAIKQEGDVVDRWKEKMNSLDKENIYTYCSSCAGIFHNGYKRDNVKNFLTEILEVEEEPSEEFAKNVMKFKFKKHRR</sequence>
<comment type="caution">
    <text evidence="7">The sequence shown here is derived from an EMBL/GenBank/DDBJ whole genome shotgun (WGS) entry which is preliminary data.</text>
</comment>
<dbReference type="InterPro" id="IPR017900">
    <property type="entry name" value="4Fe4S_Fe_S_CS"/>
</dbReference>
<dbReference type="STRING" id="862517.HMPREF9225_1016"/>
<dbReference type="AlphaFoldDB" id="E0NLH7"/>
<dbReference type="PANTHER" id="PTHR43255">
    <property type="entry name" value="IRON-SULFUR-BINDING OXIDOREDUCTASE FADF-RELATED-RELATED"/>
    <property type="match status" value="1"/>
</dbReference>
<dbReference type="InterPro" id="IPR004017">
    <property type="entry name" value="Cys_rich_dom"/>
</dbReference>
<dbReference type="GO" id="GO:0051539">
    <property type="term" value="F:4 iron, 4 sulfur cluster binding"/>
    <property type="evidence" value="ECO:0007669"/>
    <property type="project" value="UniProtKB-KW"/>
</dbReference>
<dbReference type="InterPro" id="IPR017896">
    <property type="entry name" value="4Fe4S_Fe-S-bd"/>
</dbReference>
<keyword evidence="5" id="KW-0411">Iron-sulfur</keyword>
<protein>
    <submittedName>
        <fullName evidence="7">4Fe-4S binding domain protein</fullName>
    </submittedName>
</protein>
<dbReference type="Pfam" id="PF02754">
    <property type="entry name" value="CCG"/>
    <property type="match status" value="1"/>
</dbReference>
<evidence type="ECO:0000256" key="3">
    <source>
        <dbReference type="ARBA" id="ARBA00023002"/>
    </source>
</evidence>
<dbReference type="eggNOG" id="COG0247">
    <property type="taxonomic scope" value="Bacteria"/>
</dbReference>
<keyword evidence="2" id="KW-0479">Metal-binding</keyword>
<dbReference type="PANTHER" id="PTHR43255:SF1">
    <property type="entry name" value="IRON-SULFUR-BINDING OXIDOREDUCTASE FADF-RELATED"/>
    <property type="match status" value="1"/>
</dbReference>
<evidence type="ECO:0000256" key="1">
    <source>
        <dbReference type="ARBA" id="ARBA00022485"/>
    </source>
</evidence>
<dbReference type="Proteomes" id="UP000003280">
    <property type="component" value="Unassembled WGS sequence"/>
</dbReference>
<dbReference type="SUPFAM" id="SSF54862">
    <property type="entry name" value="4Fe-4S ferredoxins"/>
    <property type="match status" value="1"/>
</dbReference>
<dbReference type="Gene3D" id="3.30.70.20">
    <property type="match status" value="1"/>
</dbReference>
<proteinExistence type="predicted"/>
<evidence type="ECO:0000313" key="8">
    <source>
        <dbReference type="Proteomes" id="UP000003280"/>
    </source>
</evidence>
<gene>
    <name evidence="7" type="ORF">HMPREF9225_1016</name>
</gene>